<dbReference type="Proteomes" id="UP001185792">
    <property type="component" value="Unassembled WGS sequence"/>
</dbReference>
<dbReference type="InterPro" id="IPR013154">
    <property type="entry name" value="ADH-like_N"/>
</dbReference>
<dbReference type="Gene3D" id="3.90.180.10">
    <property type="entry name" value="Medium-chain alcohol dehydrogenases, catalytic domain"/>
    <property type="match status" value="1"/>
</dbReference>
<evidence type="ECO:0000256" key="7">
    <source>
        <dbReference type="ARBA" id="ARBA00049164"/>
    </source>
</evidence>
<keyword evidence="5" id="KW-0862">Zinc</keyword>
<keyword evidence="4" id="KW-0479">Metal-binding</keyword>
<feature type="domain" description="Alcohol dehydrogenase-like N-terminal" evidence="10">
    <location>
        <begin position="30"/>
        <end position="139"/>
    </location>
</feature>
<comment type="cofactor">
    <cofactor evidence="1">
        <name>Zn(2+)</name>
        <dbReference type="ChEBI" id="CHEBI:29105"/>
    </cofactor>
</comment>
<proteinExistence type="inferred from homology"/>
<dbReference type="PANTHER" id="PTHR42940">
    <property type="entry name" value="ALCOHOL DEHYDROGENASE 1-RELATED"/>
    <property type="match status" value="1"/>
</dbReference>
<dbReference type="Pfam" id="PF00107">
    <property type="entry name" value="ADH_zinc_N"/>
    <property type="match status" value="1"/>
</dbReference>
<evidence type="ECO:0000256" key="4">
    <source>
        <dbReference type="ARBA" id="ARBA00022723"/>
    </source>
</evidence>
<evidence type="ECO:0000256" key="8">
    <source>
        <dbReference type="ARBA" id="ARBA00049243"/>
    </source>
</evidence>
<dbReference type="InterPro" id="IPR036291">
    <property type="entry name" value="NAD(P)-bd_dom_sf"/>
</dbReference>
<evidence type="ECO:0000256" key="6">
    <source>
        <dbReference type="ARBA" id="ARBA00023002"/>
    </source>
</evidence>
<dbReference type="InterPro" id="IPR013149">
    <property type="entry name" value="ADH-like_C"/>
</dbReference>
<dbReference type="GO" id="GO:0016491">
    <property type="term" value="F:oxidoreductase activity"/>
    <property type="evidence" value="ECO:0007669"/>
    <property type="project" value="UniProtKB-KW"/>
</dbReference>
<comment type="similarity">
    <text evidence="2">Belongs to the zinc-containing alcohol dehydrogenase family.</text>
</comment>
<evidence type="ECO:0000313" key="12">
    <source>
        <dbReference type="Proteomes" id="UP001185792"/>
    </source>
</evidence>
<evidence type="ECO:0000256" key="3">
    <source>
        <dbReference type="ARBA" id="ARBA00013190"/>
    </source>
</evidence>
<dbReference type="EC" id="1.1.1.1" evidence="3"/>
<evidence type="ECO:0000256" key="1">
    <source>
        <dbReference type="ARBA" id="ARBA00001947"/>
    </source>
</evidence>
<comment type="catalytic activity">
    <reaction evidence="7">
        <text>a secondary alcohol + NAD(+) = a ketone + NADH + H(+)</text>
        <dbReference type="Rhea" id="RHEA:10740"/>
        <dbReference type="ChEBI" id="CHEBI:15378"/>
        <dbReference type="ChEBI" id="CHEBI:17087"/>
        <dbReference type="ChEBI" id="CHEBI:35681"/>
        <dbReference type="ChEBI" id="CHEBI:57540"/>
        <dbReference type="ChEBI" id="CHEBI:57945"/>
        <dbReference type="EC" id="1.1.1.1"/>
    </reaction>
</comment>
<evidence type="ECO:0000259" key="10">
    <source>
        <dbReference type="Pfam" id="PF08240"/>
    </source>
</evidence>
<evidence type="ECO:0000256" key="5">
    <source>
        <dbReference type="ARBA" id="ARBA00022833"/>
    </source>
</evidence>
<accession>A0ABU4EZC5</accession>
<dbReference type="InterPro" id="IPR014187">
    <property type="entry name" value="ADH_Zn_typ-2"/>
</dbReference>
<evidence type="ECO:0000313" key="11">
    <source>
        <dbReference type="EMBL" id="MDV7136591.1"/>
    </source>
</evidence>
<dbReference type="SUPFAM" id="SSF51735">
    <property type="entry name" value="NAD(P)-binding Rossmann-fold domains"/>
    <property type="match status" value="1"/>
</dbReference>
<evidence type="ECO:0000256" key="2">
    <source>
        <dbReference type="ARBA" id="ARBA00008072"/>
    </source>
</evidence>
<dbReference type="Pfam" id="PF08240">
    <property type="entry name" value="ADH_N"/>
    <property type="match status" value="1"/>
</dbReference>
<name>A0ABU4EZC5_WILMA</name>
<comment type="caution">
    <text evidence="11">The sequence shown here is derived from an EMBL/GenBank/DDBJ whole genome shotgun (WGS) entry which is preliminary data.</text>
</comment>
<sequence length="343" mass="36654">MRALRVTEPGPVTANLIKLVTTPRPVPRTGELLLSVEACGICRTDLHIAEGDLPTHRSGVIPGHEIVGRIVHIADGTSTTFRVGDLVGVPWLRHTCGTCKYCRAGKENLCPSSEYTGWDHDGGYAEYVAVPADYALALPAGYDIEHLAPLLCAGIIGYRALKRADLPPGGRLGIYGFGGSAHLTAQVAIEQGATVHVMTRDQTARDLALELGAASVGDTYDTPPEPLDSAIIFAPVGDVVPVALQALDHGGTVSLAGIHMSDTPPLNYQRHLFHEKQIHSVEANTRDDAREFLDIAQKHRLHVTTTTYPLEGALTALRDLKAGRFSGAAVLCPHKKGDDDATH</sequence>
<evidence type="ECO:0000259" key="9">
    <source>
        <dbReference type="Pfam" id="PF00107"/>
    </source>
</evidence>
<keyword evidence="6 11" id="KW-0560">Oxidoreductase</keyword>
<organism evidence="11 12">
    <name type="scientific">Williamsia marianensis</name>
    <dbReference type="NCBI Taxonomy" id="85044"/>
    <lineage>
        <taxon>Bacteria</taxon>
        <taxon>Bacillati</taxon>
        <taxon>Actinomycetota</taxon>
        <taxon>Actinomycetes</taxon>
        <taxon>Mycobacteriales</taxon>
        <taxon>Nocardiaceae</taxon>
        <taxon>Williamsia</taxon>
    </lineage>
</organism>
<dbReference type="EMBL" id="JAWLUM010000004">
    <property type="protein sequence ID" value="MDV7136591.1"/>
    <property type="molecule type" value="Genomic_DNA"/>
</dbReference>
<dbReference type="RefSeq" id="WP_317714575.1">
    <property type="nucleotide sequence ID" value="NZ_JAWLUM010000004.1"/>
</dbReference>
<dbReference type="NCBIfam" id="TIGR02822">
    <property type="entry name" value="adh_fam_2"/>
    <property type="match status" value="1"/>
</dbReference>
<comment type="catalytic activity">
    <reaction evidence="8">
        <text>a primary alcohol + NAD(+) = an aldehyde + NADH + H(+)</text>
        <dbReference type="Rhea" id="RHEA:10736"/>
        <dbReference type="ChEBI" id="CHEBI:15378"/>
        <dbReference type="ChEBI" id="CHEBI:15734"/>
        <dbReference type="ChEBI" id="CHEBI:17478"/>
        <dbReference type="ChEBI" id="CHEBI:57540"/>
        <dbReference type="ChEBI" id="CHEBI:57945"/>
        <dbReference type="EC" id="1.1.1.1"/>
    </reaction>
</comment>
<dbReference type="InterPro" id="IPR011032">
    <property type="entry name" value="GroES-like_sf"/>
</dbReference>
<protein>
    <recommendedName>
        <fullName evidence="3">alcohol dehydrogenase</fullName>
        <ecNumber evidence="3">1.1.1.1</ecNumber>
    </recommendedName>
</protein>
<feature type="domain" description="Alcohol dehydrogenase-like C-terminal" evidence="9">
    <location>
        <begin position="182"/>
        <end position="296"/>
    </location>
</feature>
<gene>
    <name evidence="11" type="ORF">R4198_23095</name>
</gene>
<dbReference type="PANTHER" id="PTHR42940:SF8">
    <property type="entry name" value="VACUOLAR PROTEIN SORTING-ASSOCIATED PROTEIN 11"/>
    <property type="match status" value="1"/>
</dbReference>
<reference evidence="11 12" key="1">
    <citation type="submission" date="2023-10" db="EMBL/GenBank/DDBJ databases">
        <title>Development of a sustainable strategy for remediation of hydrocarbon-contaminated territories based on the waste exchange concept.</title>
        <authorList>
            <person name="Krivoruchko A."/>
        </authorList>
    </citation>
    <scope>NUCLEOTIDE SEQUENCE [LARGE SCALE GENOMIC DNA]</scope>
    <source>
        <strain evidence="11 12">IEGM 1236</strain>
    </source>
</reference>
<keyword evidence="12" id="KW-1185">Reference proteome</keyword>
<dbReference type="Gene3D" id="3.40.50.720">
    <property type="entry name" value="NAD(P)-binding Rossmann-like Domain"/>
    <property type="match status" value="1"/>
</dbReference>
<dbReference type="CDD" id="cd08298">
    <property type="entry name" value="CAD2"/>
    <property type="match status" value="1"/>
</dbReference>
<dbReference type="SUPFAM" id="SSF50129">
    <property type="entry name" value="GroES-like"/>
    <property type="match status" value="1"/>
</dbReference>